<gene>
    <name evidence="11" type="ORF">sS8_4854</name>
</gene>
<evidence type="ECO:0000256" key="6">
    <source>
        <dbReference type="ARBA" id="ARBA00022989"/>
    </source>
</evidence>
<feature type="transmembrane region" description="Helical" evidence="9">
    <location>
        <begin position="361"/>
        <end position="378"/>
    </location>
</feature>
<keyword evidence="4" id="KW-1003">Cell membrane</keyword>
<dbReference type="InterPro" id="IPR011701">
    <property type="entry name" value="MFS"/>
</dbReference>
<feature type="transmembrane region" description="Helical" evidence="9">
    <location>
        <begin position="194"/>
        <end position="215"/>
    </location>
</feature>
<dbReference type="CDD" id="cd17503">
    <property type="entry name" value="MFS_LmrB_MDR_like"/>
    <property type="match status" value="1"/>
</dbReference>
<feature type="transmembrane region" description="Helical" evidence="9">
    <location>
        <begin position="258"/>
        <end position="275"/>
    </location>
</feature>
<dbReference type="Proteomes" id="UP000266313">
    <property type="component" value="Chromosome"/>
</dbReference>
<feature type="transmembrane region" description="Helical" evidence="9">
    <location>
        <begin position="105"/>
        <end position="125"/>
    </location>
</feature>
<feature type="transmembrane region" description="Helical" evidence="9">
    <location>
        <begin position="38"/>
        <end position="58"/>
    </location>
</feature>
<comment type="subcellular location">
    <subcellularLocation>
        <location evidence="1">Cell membrane</location>
        <topology evidence="1">Multi-pass membrane protein</topology>
    </subcellularLocation>
</comment>
<dbReference type="Gene3D" id="1.20.1250.20">
    <property type="entry name" value="MFS general substrate transporter like domains"/>
    <property type="match status" value="1"/>
</dbReference>
<organism evidence="11 12">
    <name type="scientific">Methylocaldum marinum</name>
    <dbReference type="NCBI Taxonomy" id="1432792"/>
    <lineage>
        <taxon>Bacteria</taxon>
        <taxon>Pseudomonadati</taxon>
        <taxon>Pseudomonadota</taxon>
        <taxon>Gammaproteobacteria</taxon>
        <taxon>Methylococcales</taxon>
        <taxon>Methylococcaceae</taxon>
        <taxon>Methylocaldum</taxon>
    </lineage>
</organism>
<evidence type="ECO:0000256" key="8">
    <source>
        <dbReference type="SAM" id="MobiDB-lite"/>
    </source>
</evidence>
<dbReference type="InterPro" id="IPR036259">
    <property type="entry name" value="MFS_trans_sf"/>
</dbReference>
<dbReference type="KEGG" id="mmai:sS8_4854"/>
<dbReference type="InterPro" id="IPR004638">
    <property type="entry name" value="EmrB-like"/>
</dbReference>
<feature type="transmembrane region" description="Helical" evidence="9">
    <location>
        <begin position="398"/>
        <end position="415"/>
    </location>
</feature>
<dbReference type="PROSITE" id="PS50850">
    <property type="entry name" value="MFS"/>
    <property type="match status" value="1"/>
</dbReference>
<reference evidence="11 12" key="1">
    <citation type="submission" date="2016-12" db="EMBL/GenBank/DDBJ databases">
        <title>Genome sequencing of Methylocaldum marinum.</title>
        <authorList>
            <person name="Takeuchi M."/>
            <person name="Kamagata Y."/>
            <person name="Hiraoka S."/>
            <person name="Oshima K."/>
            <person name="Hattori M."/>
            <person name="Iwasaki W."/>
        </authorList>
    </citation>
    <scope>NUCLEOTIDE SEQUENCE [LARGE SCALE GENOMIC DNA]</scope>
    <source>
        <strain evidence="11 12">S8</strain>
    </source>
</reference>
<feature type="transmembrane region" description="Helical" evidence="9">
    <location>
        <begin position="335"/>
        <end position="354"/>
    </location>
</feature>
<dbReference type="OrthoDB" id="9812221at2"/>
<keyword evidence="12" id="KW-1185">Reference proteome</keyword>
<accession>A0A250KYT7</accession>
<feature type="transmembrane region" description="Helical" evidence="9">
    <location>
        <begin position="131"/>
        <end position="156"/>
    </location>
</feature>
<dbReference type="Pfam" id="PF07690">
    <property type="entry name" value="MFS_1"/>
    <property type="match status" value="1"/>
</dbReference>
<dbReference type="GO" id="GO:0022857">
    <property type="term" value="F:transmembrane transporter activity"/>
    <property type="evidence" value="ECO:0007669"/>
    <property type="project" value="InterPro"/>
</dbReference>
<evidence type="ECO:0000256" key="4">
    <source>
        <dbReference type="ARBA" id="ARBA00022475"/>
    </source>
</evidence>
<keyword evidence="5 9" id="KW-0812">Transmembrane</keyword>
<dbReference type="InterPro" id="IPR020846">
    <property type="entry name" value="MFS_dom"/>
</dbReference>
<dbReference type="Gene3D" id="1.20.1720.10">
    <property type="entry name" value="Multidrug resistance protein D"/>
    <property type="match status" value="1"/>
</dbReference>
<evidence type="ECO:0000256" key="9">
    <source>
        <dbReference type="SAM" id="Phobius"/>
    </source>
</evidence>
<dbReference type="SUPFAM" id="SSF103473">
    <property type="entry name" value="MFS general substrate transporter"/>
    <property type="match status" value="1"/>
</dbReference>
<keyword evidence="7 9" id="KW-0472">Membrane</keyword>
<evidence type="ECO:0000256" key="3">
    <source>
        <dbReference type="ARBA" id="ARBA00022448"/>
    </source>
</evidence>
<dbReference type="GO" id="GO:0005886">
    <property type="term" value="C:plasma membrane"/>
    <property type="evidence" value="ECO:0007669"/>
    <property type="project" value="UniProtKB-SubCell"/>
</dbReference>
<comment type="similarity">
    <text evidence="2">Belongs to the major facilitator superfamily. EmrB family.</text>
</comment>
<feature type="transmembrane region" description="Helical" evidence="9">
    <location>
        <begin position="511"/>
        <end position="529"/>
    </location>
</feature>
<feature type="transmembrane region" description="Helical" evidence="9">
    <location>
        <begin position="296"/>
        <end position="323"/>
    </location>
</feature>
<evidence type="ECO:0000256" key="5">
    <source>
        <dbReference type="ARBA" id="ARBA00022692"/>
    </source>
</evidence>
<evidence type="ECO:0000256" key="2">
    <source>
        <dbReference type="ARBA" id="ARBA00008537"/>
    </source>
</evidence>
<evidence type="ECO:0000256" key="7">
    <source>
        <dbReference type="ARBA" id="ARBA00023136"/>
    </source>
</evidence>
<dbReference type="EMBL" id="AP017928">
    <property type="protein sequence ID" value="BBA36777.1"/>
    <property type="molecule type" value="Genomic_DNA"/>
</dbReference>
<feature type="region of interest" description="Disordered" evidence="8">
    <location>
        <begin position="1"/>
        <end position="22"/>
    </location>
</feature>
<evidence type="ECO:0000256" key="1">
    <source>
        <dbReference type="ARBA" id="ARBA00004651"/>
    </source>
</evidence>
<keyword evidence="6 9" id="KW-1133">Transmembrane helix</keyword>
<evidence type="ECO:0000313" key="12">
    <source>
        <dbReference type="Proteomes" id="UP000266313"/>
    </source>
</evidence>
<dbReference type="AlphaFoldDB" id="A0A250KYT7"/>
<proteinExistence type="inferred from homology"/>
<feature type="transmembrane region" description="Helical" evidence="9">
    <location>
        <begin position="78"/>
        <end position="98"/>
    </location>
</feature>
<keyword evidence="3" id="KW-0813">Transport</keyword>
<feature type="transmembrane region" description="Helical" evidence="9">
    <location>
        <begin position="163"/>
        <end position="182"/>
    </location>
</feature>
<dbReference type="PANTHER" id="PTHR42718:SF9">
    <property type="entry name" value="MAJOR FACILITATOR SUPERFAMILY MULTIDRUG TRANSPORTER MFSC"/>
    <property type="match status" value="1"/>
</dbReference>
<evidence type="ECO:0000259" key="10">
    <source>
        <dbReference type="PROSITE" id="PS50850"/>
    </source>
</evidence>
<name>A0A250KYT7_9GAMM</name>
<dbReference type="PANTHER" id="PTHR42718">
    <property type="entry name" value="MAJOR FACILITATOR SUPERFAMILY MULTIDRUG TRANSPORTER MFSC"/>
    <property type="match status" value="1"/>
</dbReference>
<evidence type="ECO:0000313" key="11">
    <source>
        <dbReference type="EMBL" id="BBA36777.1"/>
    </source>
</evidence>
<sequence>MAVSSAEKIRPATDAGNAAESASQILPTPERELGRAEWIGFTGMIFGVFMAVLDIQIVASSLAQIQAGLSATPDEIGWVQTAYLIAEVVIIPLSGWLGRALSTRYMFVLACGGFTVMSFCCALAWDLPSMVVFRALQGLFGGAMIPSIFAVIYTLFPPRLQPPITILVGLVVTVAPTAGPVLGGYLTETASWKALFLINLLPGFLVCLAIWRFLRIDDPEWDLLNRIDFRGILYIVVFLGSLQFVLEEGARKDWFESGEILFFAGLAAVGGIAMFHRELTFAHPIVDLRAFRNRNFAIGCVFSFILGIGLYTMVYLIPVYLAGVKGLNSLQIGEYVMVTGLFQFVSAFVAGPLSKMLDSRLMLAGGLALYGTGAWMNGSLTAEAGYWEFFWPQAVEGFALMFCFLAISGLALGTLPTDEVKNASGLFNLTRNLGGAIGIAVSSSLQIRYVKAHYAALRESVTAGSGQAEALIAGLQGQMAGFSLPDSEKAAFKHLYEWVMREAEVMAANDLFRLLGAIFFASLLLMPLVKKVSTDSGASVGH</sequence>
<dbReference type="RefSeq" id="WP_119631895.1">
    <property type="nucleotide sequence ID" value="NZ_AP017928.1"/>
</dbReference>
<feature type="transmembrane region" description="Helical" evidence="9">
    <location>
        <begin position="227"/>
        <end position="246"/>
    </location>
</feature>
<feature type="domain" description="Major facilitator superfamily (MFS) profile" evidence="10">
    <location>
        <begin position="40"/>
        <end position="534"/>
    </location>
</feature>
<protein>
    <submittedName>
        <fullName evidence="11">EmrB/QacA family drug resistance transporter</fullName>
    </submittedName>
</protein>
<dbReference type="NCBIfam" id="TIGR00711">
    <property type="entry name" value="efflux_EmrB"/>
    <property type="match status" value="1"/>
</dbReference>